<name>E8LV75_9VIBR</name>
<organism evidence="2 3">
    <name type="scientific">Vibrio brasiliensis LMG 20546</name>
    <dbReference type="NCBI Taxonomy" id="945543"/>
    <lineage>
        <taxon>Bacteria</taxon>
        <taxon>Pseudomonadati</taxon>
        <taxon>Pseudomonadota</taxon>
        <taxon>Gammaproteobacteria</taxon>
        <taxon>Vibrionales</taxon>
        <taxon>Vibrionaceae</taxon>
        <taxon>Vibrio</taxon>
        <taxon>Vibrio oreintalis group</taxon>
    </lineage>
</organism>
<evidence type="ECO:0000313" key="3">
    <source>
        <dbReference type="Proteomes" id="UP000004371"/>
    </source>
</evidence>
<keyword evidence="1" id="KW-0812">Transmembrane</keyword>
<dbReference type="OrthoDB" id="5869391at2"/>
<dbReference type="STRING" id="945543.VIBR0546_14280"/>
<dbReference type="Proteomes" id="UP000004371">
    <property type="component" value="Unassembled WGS sequence"/>
</dbReference>
<evidence type="ECO:0008006" key="4">
    <source>
        <dbReference type="Google" id="ProtNLM"/>
    </source>
</evidence>
<keyword evidence="1" id="KW-0472">Membrane</keyword>
<keyword evidence="1" id="KW-1133">Transmembrane helix</keyword>
<dbReference type="RefSeq" id="WP_006879742.1">
    <property type="nucleotide sequence ID" value="NZ_AEVS01000071.1"/>
</dbReference>
<comment type="caution">
    <text evidence="2">The sequence shown here is derived from an EMBL/GenBank/DDBJ whole genome shotgun (WGS) entry which is preliminary data.</text>
</comment>
<keyword evidence="3" id="KW-1185">Reference proteome</keyword>
<sequence>MTTKLLRQQRGVASIEFPFVVVGIMVIAFGLISIYRLIYTQARLDSTAFMLADVVARTFDDKLVIASLADGKSLKESVNQQLSAKDLLTIAQRMLPSGFDDDNVSLVIDVRRQDPVTGLPDSVSLAQGANCPAASSIDALSELAPKSQREEKSLKGRTATLIQATLCVEQPFSRDSQFELSGLVLPARLSSNAVMIGGRYAL</sequence>
<protein>
    <recommendedName>
        <fullName evidence="4">Flp pilus assembly protein TadG</fullName>
    </recommendedName>
</protein>
<dbReference type="Pfam" id="PF16964">
    <property type="entry name" value="TadF"/>
    <property type="match status" value="1"/>
</dbReference>
<evidence type="ECO:0000313" key="2">
    <source>
        <dbReference type="EMBL" id="EGA65460.1"/>
    </source>
</evidence>
<dbReference type="EMBL" id="AEVS01000071">
    <property type="protein sequence ID" value="EGA65460.1"/>
    <property type="molecule type" value="Genomic_DNA"/>
</dbReference>
<dbReference type="eggNOG" id="ENOG5031MWQ">
    <property type="taxonomic scope" value="Bacteria"/>
</dbReference>
<dbReference type="AlphaFoldDB" id="E8LV75"/>
<feature type="transmembrane region" description="Helical" evidence="1">
    <location>
        <begin position="12"/>
        <end position="35"/>
    </location>
</feature>
<dbReference type="InterPro" id="IPR031582">
    <property type="entry name" value="TadF"/>
</dbReference>
<evidence type="ECO:0000256" key="1">
    <source>
        <dbReference type="SAM" id="Phobius"/>
    </source>
</evidence>
<proteinExistence type="predicted"/>
<gene>
    <name evidence="2" type="ORF">VIBR0546_14280</name>
</gene>
<accession>E8LV75</accession>
<reference evidence="2 3" key="1">
    <citation type="journal article" date="2012" name="Int. J. Syst. Evol. Microbiol.">
        <title>Vibrio caribbeanicus sp. nov., isolated from the marine sponge Scleritoderma cyanea.</title>
        <authorList>
            <person name="Hoffmann M."/>
            <person name="Monday S.R."/>
            <person name="Allard M.W."/>
            <person name="Strain E.A."/>
            <person name="Whittaker P."/>
            <person name="Naum M."/>
            <person name="McCarthy P.J."/>
            <person name="Lopez J.V."/>
            <person name="Fischer M."/>
            <person name="Brown E.W."/>
        </authorList>
    </citation>
    <scope>NUCLEOTIDE SEQUENCE [LARGE SCALE GENOMIC DNA]</scope>
    <source>
        <strain evidence="2 3">LMG 20546</strain>
    </source>
</reference>